<reference evidence="1 2" key="1">
    <citation type="submission" date="2021-04" db="EMBL/GenBank/DDBJ databases">
        <authorList>
            <person name="Bliznina A."/>
        </authorList>
    </citation>
    <scope>NUCLEOTIDE SEQUENCE [LARGE SCALE GENOMIC DNA]</scope>
</reference>
<evidence type="ECO:0000313" key="1">
    <source>
        <dbReference type="EMBL" id="CAG5114261.1"/>
    </source>
</evidence>
<protein>
    <submittedName>
        <fullName evidence="1">Oidioi.mRNA.OKI2018_I69.chr2.g8323.t1.cds</fullName>
    </submittedName>
</protein>
<evidence type="ECO:0000313" key="2">
    <source>
        <dbReference type="Proteomes" id="UP001158576"/>
    </source>
</evidence>
<dbReference type="Gene3D" id="2.40.10.10">
    <property type="entry name" value="Trypsin-like serine proteases"/>
    <property type="match status" value="2"/>
</dbReference>
<organism evidence="1 2">
    <name type="scientific">Oikopleura dioica</name>
    <name type="common">Tunicate</name>
    <dbReference type="NCBI Taxonomy" id="34765"/>
    <lineage>
        <taxon>Eukaryota</taxon>
        <taxon>Metazoa</taxon>
        <taxon>Chordata</taxon>
        <taxon>Tunicata</taxon>
        <taxon>Appendicularia</taxon>
        <taxon>Copelata</taxon>
        <taxon>Oikopleuridae</taxon>
        <taxon>Oikopleura</taxon>
    </lineage>
</organism>
<proteinExistence type="predicted"/>
<dbReference type="InterPro" id="IPR009003">
    <property type="entry name" value="Peptidase_S1_PA"/>
</dbReference>
<name>A0ABN7T8X4_OIKDI</name>
<gene>
    <name evidence="1" type="ORF">OKIOD_LOCUS17088</name>
</gene>
<sequence length="147" mass="16582">MNVTFSSTSITVDEDSQYTLNPNGMMMQYICMLHFKEDILWNGTDTSYTKMPCMPQEPIVADNQECWIGGWGSTAVIGTPSDELRSRGVRLDNGTECQDQAFTSGPKHASMGNGPMVIQFVTSLRLVQMILEAQLFVLWMEKQFWPV</sequence>
<dbReference type="InterPro" id="IPR043504">
    <property type="entry name" value="Peptidase_S1_PA_chymotrypsin"/>
</dbReference>
<accession>A0ABN7T8X4</accession>
<dbReference type="EMBL" id="OU015567">
    <property type="protein sequence ID" value="CAG5114261.1"/>
    <property type="molecule type" value="Genomic_DNA"/>
</dbReference>
<dbReference type="Proteomes" id="UP001158576">
    <property type="component" value="Chromosome 2"/>
</dbReference>
<keyword evidence="2" id="KW-1185">Reference proteome</keyword>
<dbReference type="SUPFAM" id="SSF50494">
    <property type="entry name" value="Trypsin-like serine proteases"/>
    <property type="match status" value="1"/>
</dbReference>